<evidence type="ECO:0000313" key="4">
    <source>
        <dbReference type="Proteomes" id="UP001178507"/>
    </source>
</evidence>
<reference evidence="3" key="1">
    <citation type="submission" date="2023-08" db="EMBL/GenBank/DDBJ databases">
        <authorList>
            <person name="Chen Y."/>
            <person name="Shah S."/>
            <person name="Dougan E. K."/>
            <person name="Thang M."/>
            <person name="Chan C."/>
        </authorList>
    </citation>
    <scope>NUCLEOTIDE SEQUENCE</scope>
</reference>
<sequence length="1591" mass="175065">MRRLWPRVRCSGSCGGCVRGAGSVSVGGVLVPLRHRLEEEPSRVPRGYLQRLPRALRPALKWLAQKDALGQDALLLSSPAERARARMLALAYAELVNSSFEYVGISADTTEADLKQRREIAANSSVAFSDSPPVRAALQGACLVLDGLERAERNVLPTLNNLLENREMSLEDGRFLVDSQRYDALQPALDTRSALTPVHRHFRVLALASPCPPFEGRALDPPLRSRFQALLVPPAPAEELAFALQGLEEAVARPLLGAAETILELERQSIRQNVQFFSFSSTALARRCSRPGGDVNQILRSVYPPLYGSDHPDVPEAPPSVEQALRKLRISGEGPGGLEDGTGELIGSHYRTAEIDAITRAVEADLTHGNVLLLGSRGSGKSAIARALGHGHWPTFALHRDLTGRDLLQRRVTDQETGASSWADQPVASAAREGQVAVLDGAHRLPQGALVAALGRLVERELDLPDGTRLLETVGKEGEGVARLSPNFRLLALAEPGDWLSPELASLFTTHVLPDMTPLEMSFALPTLVPAASPELCQQISSVATAALLTQNDKSFSPGERAALRLSLRVLLRLTRQAASAAADTERLRVLLHEALMSRYLPLRLQETVDGWLEIALGRRRRTKDRVELSAPSVAVDGGTVVSGALRITVRRPSRPELVPSPRHFFASPAAVKALHAILLCEHAGEHAVLLLGNQGVGKNVAVDRVLELLRAEREYVQLHRDTTVSSLTVRPVLENGRLNYEDAPLVRAAKYGRVCVLDEADKAPTEVVVILKALVEDGELLLGDGRRLCRSAKTPSDILIHPDFRLWVLANRPGFPFHGNAFFRECGDAFAAIALDNPDVASETALLHHVAPTYPKRNALDKLALAFGELRTLAENAVISYPYSMREAVAVARHLEKYQQDTVVDALSNVLAFEAYDAPLRRQLTDVFEEHFRGIQRDLEATFGTVSGESGSRSLKSSDVEIRYFPQGAGGASTPRTGLDGPKHGEVDPTGAPHVGGNRWAGGSGGSDTAGLGGRGGPYRLWDGNPVHQVSEEAKAEVTEEAKAQARAMALQAWEQRLAEIEKMDASMWKMYKEVLASVEPQVAQFKAILRQAREKKMERIWLRNRSDGELDDTRLVEGVPGERLVFKKRGQTESKKSDDLQRTKRKICFVMDCSGSMYRFNSLDGRLNRMLEATCLIFESMEGLSDRYEYAVLGHSGESAKIPFVDFGKPPANRGERLKILQKMLAHTQFCWPGDNTIEATNSAIDHVLDAMPLSTAESEPSRAFVVVVSDANFRRYRMDPLWWSEALKRDPRVDGHAVMIGSIGEEASRIRAALPAGHGHVVMDTTLLPSTFRCIFEQAGIVCDDDPELYEQLSKQRRLVKRADTGQAKKGEAALSQVSERIQSTTNEEEDETVREQKEKELLGFKKETDQNVALTATTEFCNVVQTPIEKIETLKHESFRGSTLYKQQATQRKGIAAGERKARKAGLEEVSAVKDIEEELEQTLIEESLDLSCASGLEYLRARSQIGCDQDSHRIRKLDNRPLEMSTVDGDIKLEYRDDFGRVQTPKEAFRSISWKFHGKAGAEMPGAPFVHCNKPTLRETHLSMPT</sequence>
<dbReference type="SMART" id="SM00327">
    <property type="entry name" value="VWA"/>
    <property type="match status" value="1"/>
</dbReference>
<feature type="compositionally biased region" description="Basic and acidic residues" evidence="1">
    <location>
        <begin position="1365"/>
        <end position="1375"/>
    </location>
</feature>
<dbReference type="PANTHER" id="PTHR21610">
    <property type="entry name" value="VON WILLEBRAND FACTOR A DOMAIN-CONTAINING PROTEIN 8"/>
    <property type="match status" value="1"/>
</dbReference>
<dbReference type="Pfam" id="PF07728">
    <property type="entry name" value="AAA_5"/>
    <property type="match status" value="3"/>
</dbReference>
<dbReference type="PROSITE" id="PS50234">
    <property type="entry name" value="VWFA"/>
    <property type="match status" value="1"/>
</dbReference>
<keyword evidence="4" id="KW-1185">Reference proteome</keyword>
<comment type="caution">
    <text evidence="3">The sequence shown here is derived from an EMBL/GenBank/DDBJ whole genome shotgun (WGS) entry which is preliminary data.</text>
</comment>
<feature type="compositionally biased region" description="Polar residues" evidence="1">
    <location>
        <begin position="1379"/>
        <end position="1389"/>
    </location>
</feature>
<name>A0AA36HQE1_9DINO</name>
<dbReference type="InterPro" id="IPR036465">
    <property type="entry name" value="vWFA_dom_sf"/>
</dbReference>
<protein>
    <recommendedName>
        <fullName evidence="2">VWFA domain-containing protein</fullName>
    </recommendedName>
</protein>
<feature type="region of interest" description="Disordered" evidence="1">
    <location>
        <begin position="1365"/>
        <end position="1398"/>
    </location>
</feature>
<dbReference type="Gene3D" id="3.40.50.300">
    <property type="entry name" value="P-loop containing nucleotide triphosphate hydrolases"/>
    <property type="match status" value="3"/>
</dbReference>
<dbReference type="Gene3D" id="3.40.50.410">
    <property type="entry name" value="von Willebrand factor, type A domain"/>
    <property type="match status" value="1"/>
</dbReference>
<dbReference type="PANTHER" id="PTHR21610:SF9">
    <property type="entry name" value="VON WILLEBRAND FACTOR A DOMAIN-CONTAINING PROTEIN 8"/>
    <property type="match status" value="1"/>
</dbReference>
<proteinExistence type="predicted"/>
<evidence type="ECO:0000259" key="2">
    <source>
        <dbReference type="PROSITE" id="PS50234"/>
    </source>
</evidence>
<evidence type="ECO:0000313" key="3">
    <source>
        <dbReference type="EMBL" id="CAJ1373116.1"/>
    </source>
</evidence>
<dbReference type="InterPro" id="IPR002035">
    <property type="entry name" value="VWF_A"/>
</dbReference>
<dbReference type="Proteomes" id="UP001178507">
    <property type="component" value="Unassembled WGS sequence"/>
</dbReference>
<dbReference type="InterPro" id="IPR005011">
    <property type="entry name" value="SNU66/SART1"/>
</dbReference>
<dbReference type="InterPro" id="IPR011704">
    <property type="entry name" value="ATPase_dyneun-rel_AAA"/>
</dbReference>
<dbReference type="EMBL" id="CAUJNA010000175">
    <property type="protein sequence ID" value="CAJ1373116.1"/>
    <property type="molecule type" value="Genomic_DNA"/>
</dbReference>
<accession>A0AA36HQE1</accession>
<dbReference type="GO" id="GO:0000398">
    <property type="term" value="P:mRNA splicing, via spliceosome"/>
    <property type="evidence" value="ECO:0007669"/>
    <property type="project" value="InterPro"/>
</dbReference>
<dbReference type="Pfam" id="PF03343">
    <property type="entry name" value="SART-1"/>
    <property type="match status" value="1"/>
</dbReference>
<dbReference type="GO" id="GO:0005524">
    <property type="term" value="F:ATP binding"/>
    <property type="evidence" value="ECO:0007669"/>
    <property type="project" value="InterPro"/>
</dbReference>
<dbReference type="GO" id="GO:0005737">
    <property type="term" value="C:cytoplasm"/>
    <property type="evidence" value="ECO:0007669"/>
    <property type="project" value="TreeGrafter"/>
</dbReference>
<dbReference type="SUPFAM" id="SSF53300">
    <property type="entry name" value="vWA-like"/>
    <property type="match status" value="1"/>
</dbReference>
<dbReference type="InterPro" id="IPR027417">
    <property type="entry name" value="P-loop_NTPase"/>
</dbReference>
<organism evidence="3 4">
    <name type="scientific">Effrenium voratum</name>
    <dbReference type="NCBI Taxonomy" id="2562239"/>
    <lineage>
        <taxon>Eukaryota</taxon>
        <taxon>Sar</taxon>
        <taxon>Alveolata</taxon>
        <taxon>Dinophyceae</taxon>
        <taxon>Suessiales</taxon>
        <taxon>Symbiodiniaceae</taxon>
        <taxon>Effrenium</taxon>
    </lineage>
</organism>
<dbReference type="SUPFAM" id="SSF52540">
    <property type="entry name" value="P-loop containing nucleoside triphosphate hydrolases"/>
    <property type="match status" value="3"/>
</dbReference>
<evidence type="ECO:0000256" key="1">
    <source>
        <dbReference type="SAM" id="MobiDB-lite"/>
    </source>
</evidence>
<feature type="domain" description="VWFA" evidence="2">
    <location>
        <begin position="1148"/>
        <end position="1342"/>
    </location>
</feature>
<dbReference type="InterPro" id="IPR039891">
    <property type="entry name" value="VWA8"/>
</dbReference>
<dbReference type="GO" id="GO:0016887">
    <property type="term" value="F:ATP hydrolysis activity"/>
    <property type="evidence" value="ECO:0007669"/>
    <property type="project" value="InterPro"/>
</dbReference>
<gene>
    <name evidence="3" type="ORF">EVOR1521_LOCUS3028</name>
</gene>